<dbReference type="NCBIfam" id="TIGR02530">
    <property type="entry name" value="flg_new"/>
    <property type="match status" value="1"/>
</dbReference>
<protein>
    <recommendedName>
        <fullName evidence="2">Flagellar operon protein</fullName>
    </recommendedName>
</protein>
<dbReference type="Pfam" id="PF12611">
    <property type="entry name" value="Flagellar_put"/>
    <property type="match status" value="1"/>
</dbReference>
<dbReference type="AlphaFoldDB" id="A0A644XNY9"/>
<organism evidence="1">
    <name type="scientific">bioreactor metagenome</name>
    <dbReference type="NCBI Taxonomy" id="1076179"/>
    <lineage>
        <taxon>unclassified sequences</taxon>
        <taxon>metagenomes</taxon>
        <taxon>ecological metagenomes</taxon>
    </lineage>
</organism>
<dbReference type="EMBL" id="VSSQ01002883">
    <property type="protein sequence ID" value="MPM17912.1"/>
    <property type="molecule type" value="Genomic_DNA"/>
</dbReference>
<sequence length="131" mass="14493">MTQIDSFWGLSQGAAAQCLTTQGTQSTRSTGSTYTFEEVLREAAKKEEKPAFSRHAQMRMCERDITLTEGDMLRLREGVGKARQKGVQKTLVLMDQRAFIVSVPDNTVVTAMEGCDIKENVFTQIDGAVIV</sequence>
<evidence type="ECO:0008006" key="2">
    <source>
        <dbReference type="Google" id="ProtNLM"/>
    </source>
</evidence>
<comment type="caution">
    <text evidence="1">The sequence shown here is derived from an EMBL/GenBank/DDBJ whole genome shotgun (WGS) entry which is preliminary data.</text>
</comment>
<proteinExistence type="predicted"/>
<reference evidence="1" key="1">
    <citation type="submission" date="2019-08" db="EMBL/GenBank/DDBJ databases">
        <authorList>
            <person name="Kucharzyk K."/>
            <person name="Murdoch R.W."/>
            <person name="Higgins S."/>
            <person name="Loffler F."/>
        </authorList>
    </citation>
    <scope>NUCLEOTIDE SEQUENCE</scope>
</reference>
<evidence type="ECO:0000313" key="1">
    <source>
        <dbReference type="EMBL" id="MPM17912.1"/>
    </source>
</evidence>
<name>A0A644XNY9_9ZZZZ</name>
<accession>A0A644XNY9</accession>
<gene>
    <name evidence="1" type="ORF">SDC9_64312</name>
</gene>
<dbReference type="InterPro" id="IPR013367">
    <property type="entry name" value="Flagellar_put"/>
</dbReference>